<dbReference type="HOGENOM" id="CLU_023205_2_1_1"/>
<dbReference type="InterPro" id="IPR036812">
    <property type="entry name" value="NAD(P)_OxRdtase_dom_sf"/>
</dbReference>
<dbReference type="InterPro" id="IPR023210">
    <property type="entry name" value="NADP_OxRdtase_dom"/>
</dbReference>
<dbReference type="Gene3D" id="3.20.20.100">
    <property type="entry name" value="NADP-dependent oxidoreductase domain"/>
    <property type="match status" value="2"/>
</dbReference>
<organism evidence="3 4">
    <name type="scientific">Glarea lozoyensis (strain ATCC 74030 / MF5533)</name>
    <dbReference type="NCBI Taxonomy" id="1104152"/>
    <lineage>
        <taxon>Eukaryota</taxon>
        <taxon>Fungi</taxon>
        <taxon>Dikarya</taxon>
        <taxon>Ascomycota</taxon>
        <taxon>Pezizomycotina</taxon>
        <taxon>Leotiomycetes</taxon>
        <taxon>Helotiales</taxon>
        <taxon>Helotiaceae</taxon>
        <taxon>Glarea</taxon>
    </lineage>
</organism>
<keyword evidence="1" id="KW-0560">Oxidoreductase</keyword>
<dbReference type="InterPro" id="IPR050791">
    <property type="entry name" value="Aldo-Keto_reductase"/>
</dbReference>
<dbReference type="PANTHER" id="PTHR43625:SF40">
    <property type="entry name" value="ALDO-KETO REDUCTASE YAKC [NADP(+)]"/>
    <property type="match status" value="1"/>
</dbReference>
<dbReference type="AlphaFoldDB" id="H0ECB2"/>
<dbReference type="Proteomes" id="UP000005446">
    <property type="component" value="Unassembled WGS sequence"/>
</dbReference>
<dbReference type="Pfam" id="PF00248">
    <property type="entry name" value="Aldo_ket_red"/>
    <property type="match status" value="1"/>
</dbReference>
<evidence type="ECO:0000313" key="4">
    <source>
        <dbReference type="Proteomes" id="UP000005446"/>
    </source>
</evidence>
<evidence type="ECO:0000259" key="2">
    <source>
        <dbReference type="Pfam" id="PF00248"/>
    </source>
</evidence>
<proteinExistence type="predicted"/>
<feature type="domain" description="NADP-dependent oxidoreductase" evidence="2">
    <location>
        <begin position="173"/>
        <end position="316"/>
    </location>
</feature>
<dbReference type="EMBL" id="AGUE01000001">
    <property type="protein sequence ID" value="EHL03855.1"/>
    <property type="molecule type" value="Genomic_DNA"/>
</dbReference>
<dbReference type="SUPFAM" id="SSF51430">
    <property type="entry name" value="NAD(P)-linked oxidoreductase"/>
    <property type="match status" value="1"/>
</dbReference>
<dbReference type="GO" id="GO:0005737">
    <property type="term" value="C:cytoplasm"/>
    <property type="evidence" value="ECO:0007669"/>
    <property type="project" value="TreeGrafter"/>
</dbReference>
<dbReference type="InParanoid" id="H0ECB2"/>
<sequence>MFYPWRNIGCMKDDPHHTSLFEFCDWINQFYITSTASGLYLPPARSNLLLSCLAISIATTKRTATTGRAASLVVSSVRGALNDILYGDSEALLGKWFKRTGKRDQIFLSTKFGYVKGAQLGNIDSSAAYAKSACAESLKILGIDSIDLYWLHRPNRETPIEETMRAMVELKKAHKIHPVSAIQMEHSPFTLDIEGPEGTDLLATCRELGVAVICYSPLSRGLLTETFTKNEPVTDEKDLRWAAFPRFNENVRDANVKLVNGFKALADKRGCTTSQLALAWLLKQGDDIFPIPGTKRIQYLEENWAALDVKLTDEDELEIRTFVQNNKIAGGRLPEKYNKGLVDTKAES</sequence>
<evidence type="ECO:0000256" key="1">
    <source>
        <dbReference type="ARBA" id="ARBA00023002"/>
    </source>
</evidence>
<dbReference type="OrthoDB" id="37537at2759"/>
<reference evidence="3 4" key="1">
    <citation type="journal article" date="2012" name="Eukaryot. Cell">
        <title>Genome sequence of the fungus Glarea lozoyensis: the first genome sequence of a species from the Helotiaceae family.</title>
        <authorList>
            <person name="Youssar L."/>
            <person name="Gruening B.A."/>
            <person name="Erxleben A."/>
            <person name="Guenther S."/>
            <person name="Huettel W."/>
        </authorList>
    </citation>
    <scope>NUCLEOTIDE SEQUENCE [LARGE SCALE GENOMIC DNA]</scope>
    <source>
        <strain evidence="4">ATCC 74030 / MF5533</strain>
    </source>
</reference>
<comment type="caution">
    <text evidence="3">The sequence shown here is derived from an EMBL/GenBank/DDBJ whole genome shotgun (WGS) entry which is preliminary data.</text>
</comment>
<dbReference type="GO" id="GO:0016491">
    <property type="term" value="F:oxidoreductase activity"/>
    <property type="evidence" value="ECO:0007669"/>
    <property type="project" value="UniProtKB-KW"/>
</dbReference>
<keyword evidence="4" id="KW-1185">Reference proteome</keyword>
<name>H0ECB2_GLAL7</name>
<dbReference type="PANTHER" id="PTHR43625">
    <property type="entry name" value="AFLATOXIN B1 ALDEHYDE REDUCTASE"/>
    <property type="match status" value="1"/>
</dbReference>
<gene>
    <name evidence="3" type="ORF">M7I_0046</name>
</gene>
<protein>
    <submittedName>
        <fullName evidence="3">Putative Aldo-keto reductase yakc</fullName>
    </submittedName>
</protein>
<evidence type="ECO:0000313" key="3">
    <source>
        <dbReference type="EMBL" id="EHL03855.1"/>
    </source>
</evidence>
<accession>H0ECB2</accession>